<keyword evidence="2" id="KW-1185">Reference proteome</keyword>
<proteinExistence type="predicted"/>
<name>A0ACB9DLG5_ARCLA</name>
<comment type="caution">
    <text evidence="1">The sequence shown here is derived from an EMBL/GenBank/DDBJ whole genome shotgun (WGS) entry which is preliminary data.</text>
</comment>
<evidence type="ECO:0000313" key="2">
    <source>
        <dbReference type="Proteomes" id="UP001055879"/>
    </source>
</evidence>
<reference evidence="2" key="1">
    <citation type="journal article" date="2022" name="Mol. Ecol. Resour.">
        <title>The genomes of chicory, endive, great burdock and yacon provide insights into Asteraceae palaeo-polyploidization history and plant inulin production.</title>
        <authorList>
            <person name="Fan W."/>
            <person name="Wang S."/>
            <person name="Wang H."/>
            <person name="Wang A."/>
            <person name="Jiang F."/>
            <person name="Liu H."/>
            <person name="Zhao H."/>
            <person name="Xu D."/>
            <person name="Zhang Y."/>
        </authorList>
    </citation>
    <scope>NUCLEOTIDE SEQUENCE [LARGE SCALE GENOMIC DNA]</scope>
    <source>
        <strain evidence="2">cv. Niubang</strain>
    </source>
</reference>
<dbReference type="Proteomes" id="UP001055879">
    <property type="component" value="Linkage Group LG03"/>
</dbReference>
<dbReference type="EMBL" id="CM042049">
    <property type="protein sequence ID" value="KAI3747397.1"/>
    <property type="molecule type" value="Genomic_DNA"/>
</dbReference>
<protein>
    <submittedName>
        <fullName evidence="1">Uncharacterized protein</fullName>
    </submittedName>
</protein>
<reference evidence="1 2" key="2">
    <citation type="journal article" date="2022" name="Mol. Ecol. Resour.">
        <title>The genomes of chicory, endive, great burdock and yacon provide insights into Asteraceae paleo-polyploidization history and plant inulin production.</title>
        <authorList>
            <person name="Fan W."/>
            <person name="Wang S."/>
            <person name="Wang H."/>
            <person name="Wang A."/>
            <person name="Jiang F."/>
            <person name="Liu H."/>
            <person name="Zhao H."/>
            <person name="Xu D."/>
            <person name="Zhang Y."/>
        </authorList>
    </citation>
    <scope>NUCLEOTIDE SEQUENCE [LARGE SCALE GENOMIC DNA]</scope>
    <source>
        <strain evidence="2">cv. Niubang</strain>
    </source>
</reference>
<evidence type="ECO:0000313" key="1">
    <source>
        <dbReference type="EMBL" id="KAI3747397.1"/>
    </source>
</evidence>
<organism evidence="1 2">
    <name type="scientific">Arctium lappa</name>
    <name type="common">Greater burdock</name>
    <name type="synonym">Lappa major</name>
    <dbReference type="NCBI Taxonomy" id="4217"/>
    <lineage>
        <taxon>Eukaryota</taxon>
        <taxon>Viridiplantae</taxon>
        <taxon>Streptophyta</taxon>
        <taxon>Embryophyta</taxon>
        <taxon>Tracheophyta</taxon>
        <taxon>Spermatophyta</taxon>
        <taxon>Magnoliopsida</taxon>
        <taxon>eudicotyledons</taxon>
        <taxon>Gunneridae</taxon>
        <taxon>Pentapetalae</taxon>
        <taxon>asterids</taxon>
        <taxon>campanulids</taxon>
        <taxon>Asterales</taxon>
        <taxon>Asteraceae</taxon>
        <taxon>Carduoideae</taxon>
        <taxon>Cardueae</taxon>
        <taxon>Arctiinae</taxon>
        <taxon>Arctium</taxon>
    </lineage>
</organism>
<gene>
    <name evidence="1" type="ORF">L6452_09853</name>
</gene>
<sequence>MMQSHQFLLPNSFILNPISPNNSISGTLHYTFVHLDRFPSRKSIITCARNGARGVFGSQRSRKTLVKLALFAASNLHHVLPEPLNSVIREFGGGDGGGGWSGGGGSRKGFGWGGFDGRKRRVNKKLGFWFWGFTAVCCLGFWALILGGELELGKDVLLGALCLSLFLVLLRNGCVPEWLLGFCSGAAVVALSIHKRDELQRLIKGFKAMGMARRRHRGLMFSGQSDTPFSICFIPRCHDQDTAMFFSVGINPDFAMLMTMVYIISNVSWFFVRVKLGLNLTAASDVLMPRVFTSACISPPNPVFDGIYWVRLVRFAQAKGLTRLLMLVALLLRLGCC</sequence>
<accession>A0ACB9DLG5</accession>